<keyword evidence="4 6" id="KW-1133">Transmembrane helix</keyword>
<evidence type="ECO:0000256" key="5">
    <source>
        <dbReference type="ARBA" id="ARBA00023136"/>
    </source>
</evidence>
<name>A0AA45QQS2_9LACT</name>
<evidence type="ECO:0000256" key="3">
    <source>
        <dbReference type="ARBA" id="ARBA00022692"/>
    </source>
</evidence>
<protein>
    <submittedName>
        <fullName evidence="7">Magnesium transporter CorA family protein</fullName>
    </submittedName>
</protein>
<dbReference type="SUPFAM" id="SSF144083">
    <property type="entry name" value="Magnesium transport protein CorA, transmembrane region"/>
    <property type="match status" value="1"/>
</dbReference>
<keyword evidence="5 6" id="KW-0472">Membrane</keyword>
<dbReference type="PANTHER" id="PTHR47891:SF1">
    <property type="entry name" value="CORA-MAGNESIUM AND COBALT TRANSPORTER"/>
    <property type="match status" value="1"/>
</dbReference>
<dbReference type="RefSeq" id="WP_205871587.1">
    <property type="nucleotide sequence ID" value="NZ_CP070872.1"/>
</dbReference>
<dbReference type="InterPro" id="IPR047199">
    <property type="entry name" value="CorA-like"/>
</dbReference>
<dbReference type="InterPro" id="IPR045863">
    <property type="entry name" value="CorA_TM1_TM2"/>
</dbReference>
<evidence type="ECO:0000256" key="6">
    <source>
        <dbReference type="SAM" id="Phobius"/>
    </source>
</evidence>
<dbReference type="PANTHER" id="PTHR47891">
    <property type="entry name" value="TRANSPORTER-RELATED"/>
    <property type="match status" value="1"/>
</dbReference>
<keyword evidence="8" id="KW-1185">Reference proteome</keyword>
<reference evidence="7 8" key="1">
    <citation type="submission" date="2021-02" db="EMBL/GenBank/DDBJ databases">
        <title>Complete genome sequence of Lactococcus lactis strain K_LL004.</title>
        <authorList>
            <person name="Kim H.B."/>
        </authorList>
    </citation>
    <scope>NUCLEOTIDE SEQUENCE [LARGE SCALE GENOMIC DNA]</scope>
    <source>
        <strain evidence="7 8">K_LL004</strain>
    </source>
</reference>
<accession>A0AA45QQS2</accession>
<dbReference type="SUPFAM" id="SSF143865">
    <property type="entry name" value="CorA soluble domain-like"/>
    <property type="match status" value="1"/>
</dbReference>
<dbReference type="CDD" id="cd12827">
    <property type="entry name" value="EcCorA_ZntB-like_u2"/>
    <property type="match status" value="1"/>
</dbReference>
<dbReference type="EMBL" id="CP070872">
    <property type="protein sequence ID" value="QSE76062.1"/>
    <property type="molecule type" value="Genomic_DNA"/>
</dbReference>
<dbReference type="GO" id="GO:0046873">
    <property type="term" value="F:metal ion transmembrane transporter activity"/>
    <property type="evidence" value="ECO:0007669"/>
    <property type="project" value="InterPro"/>
</dbReference>
<evidence type="ECO:0000256" key="2">
    <source>
        <dbReference type="ARBA" id="ARBA00009765"/>
    </source>
</evidence>
<sequence>MLDFQEYDGKTLGSKDYEDLLIGNKGILPYIYEPQIELISEWIPYSKVELKEVLEETQESFYDFREDKQEREWVVFKLLVPDSQKQVQFSKMVDAIVFIKSEEHLILVTQNRLHELSERLRETYDSSQTFNTFVVSFIYLTLDDMFEDLKEVKKRISEIERSIQESGAVKPIFNEILQLKKYLIMLSSTYRNNERLIENFGKYSEHFFGDSKLKQNANDKLSDRMTTLKDMVDSYNQYLSSLDTMINNLSSYQLNEIMKVLTSISIILTIPTMVYGFWGINVPLPFEKLAYGFILVFLISLVISFFVWGWLKKRRLM</sequence>
<comment type="similarity">
    <text evidence="2">Belongs to the CorA metal ion transporter (MIT) (TC 1.A.35) family.</text>
</comment>
<dbReference type="Gene3D" id="1.20.58.340">
    <property type="entry name" value="Magnesium transport protein CorA, transmembrane region"/>
    <property type="match status" value="2"/>
</dbReference>
<dbReference type="KEGG" id="lti:JW886_06210"/>
<feature type="transmembrane region" description="Helical" evidence="6">
    <location>
        <begin position="260"/>
        <end position="278"/>
    </location>
</feature>
<gene>
    <name evidence="7" type="ORF">JW886_06210</name>
</gene>
<dbReference type="GO" id="GO:0016020">
    <property type="term" value="C:membrane"/>
    <property type="evidence" value="ECO:0007669"/>
    <property type="project" value="UniProtKB-SubCell"/>
</dbReference>
<dbReference type="InterPro" id="IPR002523">
    <property type="entry name" value="MgTranspt_CorA/ZnTranspt_ZntB"/>
</dbReference>
<keyword evidence="3 6" id="KW-0812">Transmembrane</keyword>
<dbReference type="AlphaFoldDB" id="A0AA45QQS2"/>
<proteinExistence type="inferred from homology"/>
<evidence type="ECO:0000313" key="7">
    <source>
        <dbReference type="EMBL" id="QSE76062.1"/>
    </source>
</evidence>
<evidence type="ECO:0000256" key="1">
    <source>
        <dbReference type="ARBA" id="ARBA00004141"/>
    </source>
</evidence>
<dbReference type="InterPro" id="IPR045861">
    <property type="entry name" value="CorA_cytoplasmic_dom"/>
</dbReference>
<dbReference type="Pfam" id="PF01544">
    <property type="entry name" value="CorA"/>
    <property type="match status" value="1"/>
</dbReference>
<comment type="subcellular location">
    <subcellularLocation>
        <location evidence="1">Membrane</location>
        <topology evidence="1">Multi-pass membrane protein</topology>
    </subcellularLocation>
</comment>
<evidence type="ECO:0000256" key="4">
    <source>
        <dbReference type="ARBA" id="ARBA00022989"/>
    </source>
</evidence>
<organism evidence="7 8">
    <name type="scientific">Lactococcus taiwanensis</name>
    <dbReference type="NCBI Taxonomy" id="1151742"/>
    <lineage>
        <taxon>Bacteria</taxon>
        <taxon>Bacillati</taxon>
        <taxon>Bacillota</taxon>
        <taxon>Bacilli</taxon>
        <taxon>Lactobacillales</taxon>
        <taxon>Streptococcaceae</taxon>
        <taxon>Lactococcus</taxon>
    </lineage>
</organism>
<dbReference type="Proteomes" id="UP000663608">
    <property type="component" value="Chromosome"/>
</dbReference>
<feature type="transmembrane region" description="Helical" evidence="6">
    <location>
        <begin position="290"/>
        <end position="311"/>
    </location>
</feature>
<evidence type="ECO:0000313" key="8">
    <source>
        <dbReference type="Proteomes" id="UP000663608"/>
    </source>
</evidence>